<dbReference type="VEuPathDB" id="FungiDB:CIMG_09820"/>
<dbReference type="OMA" id="FYGHHEM"/>
<reference evidence="6" key="2">
    <citation type="journal article" date="2010" name="Genome Res.">
        <title>Population genomic sequencing of Coccidioides fungi reveals recent hybridization and transposon control.</title>
        <authorList>
            <person name="Neafsey D.E."/>
            <person name="Barker B.M."/>
            <person name="Sharpton T.J."/>
            <person name="Stajich J.E."/>
            <person name="Park D.J."/>
            <person name="Whiston E."/>
            <person name="Hung C.-Y."/>
            <person name="McMahan C."/>
            <person name="White J."/>
            <person name="Sykes S."/>
            <person name="Heiman D."/>
            <person name="Young S."/>
            <person name="Zeng Q."/>
            <person name="Abouelleil A."/>
            <person name="Aftuck L."/>
            <person name="Bessette D."/>
            <person name="Brown A."/>
            <person name="FitzGerald M."/>
            <person name="Lui A."/>
            <person name="Macdonald J.P."/>
            <person name="Priest M."/>
            <person name="Orbach M.J."/>
            <person name="Galgiani J.N."/>
            <person name="Kirkland T.N."/>
            <person name="Cole G.T."/>
            <person name="Birren B.W."/>
            <person name="Henn M.R."/>
            <person name="Taylor J.W."/>
            <person name="Rounsley S.D."/>
        </authorList>
    </citation>
    <scope>GENOME REANNOTATION</scope>
    <source>
        <strain evidence="6">RS</strain>
    </source>
</reference>
<dbReference type="RefSeq" id="XP_001240199.2">
    <property type="nucleotide sequence ID" value="XM_001240198.2"/>
</dbReference>
<dbReference type="GO" id="GO:0102193">
    <property type="term" value="F:protein-ribulosamine 3-kinase activity"/>
    <property type="evidence" value="ECO:0007669"/>
    <property type="project" value="UniProtKB-EC"/>
</dbReference>
<dbReference type="EC" id="2.7.1.172" evidence="1"/>
<dbReference type="OrthoDB" id="5772781at2759"/>
<dbReference type="Gene3D" id="3.90.1200.10">
    <property type="match status" value="1"/>
</dbReference>
<evidence type="ECO:0000256" key="3">
    <source>
        <dbReference type="SAM" id="MobiDB-lite"/>
    </source>
</evidence>
<dbReference type="PANTHER" id="PTHR12149:SF8">
    <property type="entry name" value="PROTEIN-RIBULOSAMINE 3-KINASE"/>
    <property type="match status" value="1"/>
</dbReference>
<dbReference type="Pfam" id="PF03881">
    <property type="entry name" value="Fructosamin_kin"/>
    <property type="match status" value="1"/>
</dbReference>
<dbReference type="Proteomes" id="UP000001261">
    <property type="component" value="Unassembled WGS sequence"/>
</dbReference>
<dbReference type="InterPro" id="IPR016477">
    <property type="entry name" value="Fructo-/Ketosamine-3-kinase"/>
</dbReference>
<dbReference type="KEGG" id="cim:CIMG_09820"/>
<gene>
    <name evidence="5" type="ORF">CIMG_09820</name>
</gene>
<dbReference type="PANTHER" id="PTHR12149">
    <property type="entry name" value="FRUCTOSAMINE 3 KINASE-RELATED PROTEIN"/>
    <property type="match status" value="1"/>
</dbReference>
<comment type="catalytic activity">
    <reaction evidence="2">
        <text>N(6)-D-ribulosyl-L-lysyl-[protein] + ATP = N(6)-(3-O-phospho-D-ribulosyl)-L-lysyl-[protein] + ADP + H(+)</text>
        <dbReference type="Rhea" id="RHEA:48432"/>
        <dbReference type="Rhea" id="RHEA-COMP:12103"/>
        <dbReference type="Rhea" id="RHEA-COMP:12104"/>
        <dbReference type="ChEBI" id="CHEBI:15378"/>
        <dbReference type="ChEBI" id="CHEBI:30616"/>
        <dbReference type="ChEBI" id="CHEBI:90418"/>
        <dbReference type="ChEBI" id="CHEBI:90420"/>
        <dbReference type="ChEBI" id="CHEBI:456216"/>
        <dbReference type="EC" id="2.7.1.172"/>
    </reaction>
    <physiologicalReaction direction="left-to-right" evidence="2">
        <dbReference type="Rhea" id="RHEA:48433"/>
    </physiologicalReaction>
</comment>
<evidence type="ECO:0000313" key="6">
    <source>
        <dbReference type="Proteomes" id="UP000001261"/>
    </source>
</evidence>
<keyword evidence="4" id="KW-0472">Membrane</keyword>
<feature type="transmembrane region" description="Helical" evidence="4">
    <location>
        <begin position="412"/>
        <end position="434"/>
    </location>
</feature>
<keyword evidence="6" id="KW-1185">Reference proteome</keyword>
<dbReference type="InParanoid" id="J3K381"/>
<name>J3K381_COCIM</name>
<sequence>MVVSERKPYQADEFGENVEIDENVKAEFPAGSRILSVEPGGPGTWVQTARIEIELANEDTRVYFKKGKQGDDGRTMMASAFEAEVALHAVIPEHVPKPIAWGTYKSQPHVHFYLCDFVEMSDRLPNPRKWAEAVARLHTRSAGKSPEGKFGFHVSTHLGHVPVDNSWRDSWESFWSQQMKSLLDYEESIKGQSDEFSELKVAFFRKVIPRLLRPLEAGGRKIKPCLIHSNLWPGNIKHKAEGRDLCIFDSCAYWGHNEADLAVCRNPRYRLGKDYIDSYAQYMPEFPSHPADEFDDRNALYAMKFHVLLSILYRNEPRYRQIAMDEMRRLVKRFPTGYASYEEKAKDEVEIVESPTLLSVEPHVRGEEPRGHFVKHDLLEEERQHAAPPSGSSAESRAQEQKFRGKMNIPSAVLLALGVMGILIAYLLGVRVSLPE</sequence>
<accession>J3K381</accession>
<evidence type="ECO:0000256" key="2">
    <source>
        <dbReference type="ARBA" id="ARBA00048655"/>
    </source>
</evidence>
<reference evidence="6" key="1">
    <citation type="journal article" date="2009" name="Genome Res.">
        <title>Comparative genomic analyses of the human fungal pathogens Coccidioides and their relatives.</title>
        <authorList>
            <person name="Sharpton T.J."/>
            <person name="Stajich J.E."/>
            <person name="Rounsley S.D."/>
            <person name="Gardner M.J."/>
            <person name="Wortman J.R."/>
            <person name="Jordar V.S."/>
            <person name="Maiti R."/>
            <person name="Kodira C.D."/>
            <person name="Neafsey D.E."/>
            <person name="Zeng Q."/>
            <person name="Hung C.-Y."/>
            <person name="McMahan C."/>
            <person name="Muszewska A."/>
            <person name="Grynberg M."/>
            <person name="Mandel M.A."/>
            <person name="Kellner E.M."/>
            <person name="Barker B.M."/>
            <person name="Galgiani J.N."/>
            <person name="Orbach M.J."/>
            <person name="Kirkland T.N."/>
            <person name="Cole G.T."/>
            <person name="Henn M.R."/>
            <person name="Birren B.W."/>
            <person name="Taylor J.W."/>
        </authorList>
    </citation>
    <scope>NUCLEOTIDE SEQUENCE [LARGE SCALE GENOMIC DNA]</scope>
    <source>
        <strain evidence="6">RS</strain>
    </source>
</reference>
<protein>
    <recommendedName>
        <fullName evidence="1">protein-ribulosamine 3-kinase</fullName>
        <ecNumber evidence="1">2.7.1.172</ecNumber>
    </recommendedName>
</protein>
<dbReference type="AlphaFoldDB" id="J3K381"/>
<proteinExistence type="predicted"/>
<evidence type="ECO:0000256" key="1">
    <source>
        <dbReference type="ARBA" id="ARBA00011961"/>
    </source>
</evidence>
<evidence type="ECO:0000256" key="4">
    <source>
        <dbReference type="SAM" id="Phobius"/>
    </source>
</evidence>
<dbReference type="InterPro" id="IPR011009">
    <property type="entry name" value="Kinase-like_dom_sf"/>
</dbReference>
<dbReference type="GeneID" id="4558332"/>
<dbReference type="EMBL" id="GG704912">
    <property type="protein sequence ID" value="EAS28616.3"/>
    <property type="molecule type" value="Genomic_DNA"/>
</dbReference>
<feature type="region of interest" description="Disordered" evidence="3">
    <location>
        <begin position="382"/>
        <end position="402"/>
    </location>
</feature>
<dbReference type="SUPFAM" id="SSF56112">
    <property type="entry name" value="Protein kinase-like (PK-like)"/>
    <property type="match status" value="1"/>
</dbReference>
<keyword evidence="4" id="KW-0812">Transmembrane</keyword>
<keyword evidence="4" id="KW-1133">Transmembrane helix</keyword>
<organism evidence="5 6">
    <name type="scientific">Coccidioides immitis (strain RS)</name>
    <name type="common">Valley fever fungus</name>
    <dbReference type="NCBI Taxonomy" id="246410"/>
    <lineage>
        <taxon>Eukaryota</taxon>
        <taxon>Fungi</taxon>
        <taxon>Dikarya</taxon>
        <taxon>Ascomycota</taxon>
        <taxon>Pezizomycotina</taxon>
        <taxon>Eurotiomycetes</taxon>
        <taxon>Eurotiomycetidae</taxon>
        <taxon>Onygenales</taxon>
        <taxon>Onygenaceae</taxon>
        <taxon>Coccidioides</taxon>
    </lineage>
</organism>
<evidence type="ECO:0000313" key="5">
    <source>
        <dbReference type="EMBL" id="EAS28616.3"/>
    </source>
</evidence>